<proteinExistence type="predicted"/>
<accession>A0ACB8YR99</accession>
<protein>
    <submittedName>
        <fullName evidence="1">Uncharacterized protein</fullName>
    </submittedName>
</protein>
<reference evidence="2" key="1">
    <citation type="journal article" date="2022" name="Mol. Ecol. Resour.">
        <title>The genomes of chicory, endive, great burdock and yacon provide insights into Asteraceae palaeo-polyploidization history and plant inulin production.</title>
        <authorList>
            <person name="Fan W."/>
            <person name="Wang S."/>
            <person name="Wang H."/>
            <person name="Wang A."/>
            <person name="Jiang F."/>
            <person name="Liu H."/>
            <person name="Zhao H."/>
            <person name="Xu D."/>
            <person name="Zhang Y."/>
        </authorList>
    </citation>
    <scope>NUCLEOTIDE SEQUENCE [LARGE SCALE GENOMIC DNA]</scope>
    <source>
        <strain evidence="2">cv. Yunnan</strain>
    </source>
</reference>
<dbReference type="EMBL" id="CM042044">
    <property type="protein sequence ID" value="KAI3688037.1"/>
    <property type="molecule type" value="Genomic_DNA"/>
</dbReference>
<reference evidence="1 2" key="2">
    <citation type="journal article" date="2022" name="Mol. Ecol. Resour.">
        <title>The genomes of chicory, endive, great burdock and yacon provide insights into Asteraceae paleo-polyploidization history and plant inulin production.</title>
        <authorList>
            <person name="Fan W."/>
            <person name="Wang S."/>
            <person name="Wang H."/>
            <person name="Wang A."/>
            <person name="Jiang F."/>
            <person name="Liu H."/>
            <person name="Zhao H."/>
            <person name="Xu D."/>
            <person name="Zhang Y."/>
        </authorList>
    </citation>
    <scope>NUCLEOTIDE SEQUENCE [LARGE SCALE GENOMIC DNA]</scope>
    <source>
        <strain evidence="2">cv. Yunnan</strain>
        <tissue evidence="1">Leaves</tissue>
    </source>
</reference>
<comment type="caution">
    <text evidence="1">The sequence shown here is derived from an EMBL/GenBank/DDBJ whole genome shotgun (WGS) entry which is preliminary data.</text>
</comment>
<name>A0ACB8YR99_9ASTR</name>
<evidence type="ECO:0000313" key="2">
    <source>
        <dbReference type="Proteomes" id="UP001056120"/>
    </source>
</evidence>
<sequence length="209" mass="23334">MSVKHCSHHGDKKKKIIKRIGIILGILIILCLLIFLITWAILQPKKPRFVLQDATIYGFNVSAPILLSSNFQVTVSARNPNSKIGIYYDQLNVFATYHNQQITYFTVIQPVYQGHKDVNVWSPFVYGTNVPVAPYNGAALTQDQSNGAISLVIKINGRVRWKVGSFISGRYHLHVTCQAYIPFGNRNSGIAGVVTGVKYQLTQKCNVNV</sequence>
<organism evidence="1 2">
    <name type="scientific">Smallanthus sonchifolius</name>
    <dbReference type="NCBI Taxonomy" id="185202"/>
    <lineage>
        <taxon>Eukaryota</taxon>
        <taxon>Viridiplantae</taxon>
        <taxon>Streptophyta</taxon>
        <taxon>Embryophyta</taxon>
        <taxon>Tracheophyta</taxon>
        <taxon>Spermatophyta</taxon>
        <taxon>Magnoliopsida</taxon>
        <taxon>eudicotyledons</taxon>
        <taxon>Gunneridae</taxon>
        <taxon>Pentapetalae</taxon>
        <taxon>asterids</taxon>
        <taxon>campanulids</taxon>
        <taxon>Asterales</taxon>
        <taxon>Asteraceae</taxon>
        <taxon>Asteroideae</taxon>
        <taxon>Heliantheae alliance</taxon>
        <taxon>Millerieae</taxon>
        <taxon>Smallanthus</taxon>
    </lineage>
</organism>
<gene>
    <name evidence="1" type="ORF">L1987_81743</name>
</gene>
<keyword evidence="2" id="KW-1185">Reference proteome</keyword>
<dbReference type="Proteomes" id="UP001056120">
    <property type="component" value="Linkage Group LG27"/>
</dbReference>
<evidence type="ECO:0000313" key="1">
    <source>
        <dbReference type="EMBL" id="KAI3688037.1"/>
    </source>
</evidence>